<comment type="caution">
    <text evidence="1">The sequence shown here is derived from an EMBL/GenBank/DDBJ whole genome shotgun (WGS) entry which is preliminary data.</text>
</comment>
<evidence type="ECO:0000313" key="2">
    <source>
        <dbReference type="Proteomes" id="UP001138500"/>
    </source>
</evidence>
<sequence>MANITQAPHNRMATNVPPLFNSFQRICFTRPGFRDQTRNEDKGDWYINIELELMLSGLCAKRVLFHEKVISQSCSNTNCCRFTHEGQAFEIAIVTMIAYLSNLEQKKMMIPWNPEHFVDEREVPTAHKILFKREMKYDIMRERQLITAQADPKSGGRVHYLSRDAARLGFDEYVGGGISIHHLYQLD</sequence>
<dbReference type="EMBL" id="RIBY02001867">
    <property type="protein sequence ID" value="KAH9827704.1"/>
    <property type="molecule type" value="Genomic_DNA"/>
</dbReference>
<name>A0A9W7SRZ7_9PEZI</name>
<dbReference type="AlphaFoldDB" id="A0A9W7SRZ7"/>
<reference evidence="1 2" key="2">
    <citation type="journal article" date="2021" name="Curr. Genet.">
        <title>Genetic response to nitrogen starvation in the aggressive Eucalyptus foliar pathogen Teratosphaeria destructans.</title>
        <authorList>
            <person name="Havenga M."/>
            <person name="Wingfield B.D."/>
            <person name="Wingfield M.J."/>
            <person name="Dreyer L.L."/>
            <person name="Roets F."/>
            <person name="Aylward J."/>
        </authorList>
    </citation>
    <scope>NUCLEOTIDE SEQUENCE [LARGE SCALE GENOMIC DNA]</scope>
    <source>
        <strain evidence="1">CMW44962</strain>
    </source>
</reference>
<dbReference type="Proteomes" id="UP001138500">
    <property type="component" value="Unassembled WGS sequence"/>
</dbReference>
<gene>
    <name evidence="1" type="ORF">Tdes44962_MAKER00430</name>
</gene>
<keyword evidence="2" id="KW-1185">Reference proteome</keyword>
<protein>
    <submittedName>
        <fullName evidence="1">Uncharacterized protein</fullName>
    </submittedName>
</protein>
<accession>A0A9W7SRZ7</accession>
<reference evidence="1 2" key="1">
    <citation type="journal article" date="2018" name="IMA Fungus">
        <title>IMA Genome-F 10: Nine draft genome sequences of Claviceps purpurea s.lat., including C. arundinis, C. humidiphila, and C. cf. spartinae, pseudomolecules for the pitch canker pathogen Fusarium circinatum, draft genome of Davidsoniella eucalypti, Grosmannia galeiformis, Quambalaria eucalypti, and Teratosphaeria destructans.</title>
        <authorList>
            <person name="Wingfield B.D."/>
            <person name="Liu M."/>
            <person name="Nguyen H.D."/>
            <person name="Lane F.A."/>
            <person name="Morgan S.W."/>
            <person name="De Vos L."/>
            <person name="Wilken P.M."/>
            <person name="Duong T.A."/>
            <person name="Aylward J."/>
            <person name="Coetzee M.P."/>
            <person name="Dadej K."/>
            <person name="De Beer Z.W."/>
            <person name="Findlay W."/>
            <person name="Havenga M."/>
            <person name="Kolarik M."/>
            <person name="Menzies J.G."/>
            <person name="Naidoo K."/>
            <person name="Pochopski O."/>
            <person name="Shoukouhi P."/>
            <person name="Santana Q.C."/>
            <person name="Seifert K.A."/>
            <person name="Soal N."/>
            <person name="Steenkamp E.T."/>
            <person name="Tatham C.T."/>
            <person name="van der Nest M.A."/>
            <person name="Wingfield M.J."/>
        </authorList>
    </citation>
    <scope>NUCLEOTIDE SEQUENCE [LARGE SCALE GENOMIC DNA]</scope>
    <source>
        <strain evidence="1">CMW44962</strain>
    </source>
</reference>
<evidence type="ECO:0000313" key="1">
    <source>
        <dbReference type="EMBL" id="KAH9827704.1"/>
    </source>
</evidence>
<proteinExistence type="predicted"/>
<organism evidence="1 2">
    <name type="scientific">Teratosphaeria destructans</name>
    <dbReference type="NCBI Taxonomy" id="418781"/>
    <lineage>
        <taxon>Eukaryota</taxon>
        <taxon>Fungi</taxon>
        <taxon>Dikarya</taxon>
        <taxon>Ascomycota</taxon>
        <taxon>Pezizomycotina</taxon>
        <taxon>Dothideomycetes</taxon>
        <taxon>Dothideomycetidae</taxon>
        <taxon>Mycosphaerellales</taxon>
        <taxon>Teratosphaeriaceae</taxon>
        <taxon>Teratosphaeria</taxon>
    </lineage>
</organism>
<dbReference type="OrthoDB" id="10287392at2759"/>